<feature type="compositionally biased region" description="Low complexity" evidence="9">
    <location>
        <begin position="337"/>
        <end position="348"/>
    </location>
</feature>
<dbReference type="InterPro" id="IPR004105">
    <property type="entry name" value="CheA-like_dim"/>
</dbReference>
<evidence type="ECO:0000256" key="9">
    <source>
        <dbReference type="SAM" id="MobiDB-lite"/>
    </source>
</evidence>
<feature type="domain" description="Histidine kinase" evidence="10">
    <location>
        <begin position="434"/>
        <end position="639"/>
    </location>
</feature>
<keyword evidence="4 8" id="KW-0597">Phosphoprotein</keyword>
<dbReference type="RefSeq" id="WP_221047006.1">
    <property type="nucleotide sequence ID" value="NZ_AP019782.1"/>
</dbReference>
<feature type="compositionally biased region" description="Basic and acidic residues" evidence="9">
    <location>
        <begin position="266"/>
        <end position="278"/>
    </location>
</feature>
<evidence type="ECO:0000256" key="4">
    <source>
        <dbReference type="ARBA" id="ARBA00022553"/>
    </source>
</evidence>
<dbReference type="PROSITE" id="PS50851">
    <property type="entry name" value="CHEW"/>
    <property type="match status" value="1"/>
</dbReference>
<dbReference type="EMBL" id="AP019782">
    <property type="protein sequence ID" value="BBL71494.1"/>
    <property type="molecule type" value="Genomic_DNA"/>
</dbReference>
<evidence type="ECO:0000256" key="6">
    <source>
        <dbReference type="ARBA" id="ARBA00022777"/>
    </source>
</evidence>
<evidence type="ECO:0000256" key="2">
    <source>
        <dbReference type="ARBA" id="ARBA00012438"/>
    </source>
</evidence>
<dbReference type="GO" id="GO:0005737">
    <property type="term" value="C:cytoplasm"/>
    <property type="evidence" value="ECO:0007669"/>
    <property type="project" value="InterPro"/>
</dbReference>
<organism evidence="13 14">
    <name type="scientific">Methylogaea oryzae</name>
    <dbReference type="NCBI Taxonomy" id="1295382"/>
    <lineage>
        <taxon>Bacteria</taxon>
        <taxon>Pseudomonadati</taxon>
        <taxon>Pseudomonadota</taxon>
        <taxon>Gammaproteobacteria</taxon>
        <taxon>Methylococcales</taxon>
        <taxon>Methylococcaceae</taxon>
        <taxon>Methylogaea</taxon>
    </lineage>
</organism>
<feature type="region of interest" description="Disordered" evidence="9">
    <location>
        <begin position="324"/>
        <end position="391"/>
    </location>
</feature>
<dbReference type="InterPro" id="IPR005467">
    <property type="entry name" value="His_kinase_dom"/>
</dbReference>
<dbReference type="CDD" id="cd16916">
    <property type="entry name" value="HATPase_CheA-like"/>
    <property type="match status" value="1"/>
</dbReference>
<dbReference type="KEGG" id="moz:MoryE10_21000"/>
<dbReference type="Pfam" id="PF09851">
    <property type="entry name" value="SHOCT"/>
    <property type="match status" value="1"/>
</dbReference>
<gene>
    <name evidence="13" type="ORF">MoryE10_21000</name>
</gene>
<dbReference type="SMART" id="SM00073">
    <property type="entry name" value="HPT"/>
    <property type="match status" value="1"/>
</dbReference>
<dbReference type="InterPro" id="IPR018649">
    <property type="entry name" value="SHOCT"/>
</dbReference>
<feature type="compositionally biased region" description="Low complexity" evidence="9">
    <location>
        <begin position="246"/>
        <end position="258"/>
    </location>
</feature>
<dbReference type="GO" id="GO:0000155">
    <property type="term" value="F:phosphorelay sensor kinase activity"/>
    <property type="evidence" value="ECO:0007669"/>
    <property type="project" value="InterPro"/>
</dbReference>
<feature type="domain" description="CheW-like" evidence="11">
    <location>
        <begin position="641"/>
        <end position="778"/>
    </location>
</feature>
<dbReference type="Pfam" id="PF02518">
    <property type="entry name" value="HATPase_c"/>
    <property type="match status" value="1"/>
</dbReference>
<name>A0A8D4VS17_9GAMM</name>
<dbReference type="GO" id="GO:0006935">
    <property type="term" value="P:chemotaxis"/>
    <property type="evidence" value="ECO:0007669"/>
    <property type="project" value="InterPro"/>
</dbReference>
<reference evidence="13" key="1">
    <citation type="submission" date="2019-06" db="EMBL/GenBank/DDBJ databases">
        <title>Complete genome sequence of Methylogaea oryzae strain JCM16910.</title>
        <authorList>
            <person name="Asakawa S."/>
        </authorList>
    </citation>
    <scope>NUCLEOTIDE SEQUENCE</scope>
    <source>
        <strain evidence="13">E10</strain>
    </source>
</reference>
<dbReference type="InterPro" id="IPR002545">
    <property type="entry name" value="CheW-lke_dom"/>
</dbReference>
<dbReference type="FunFam" id="1.20.120.160:FF:000008">
    <property type="entry name" value="Chemotaxis sensor histidine kinase CheA"/>
    <property type="match status" value="1"/>
</dbReference>
<dbReference type="FunFam" id="2.30.30.40:FF:000048">
    <property type="entry name" value="Chemotaxis protein CheA, putative"/>
    <property type="match status" value="1"/>
</dbReference>
<sequence length="778" mass="82776">MAIDLDDEILQDFLVEAGEILEKLGEQLVELEQSPGDYDLLNAIFRGFHTVKGGAGFLAVTPLVEVCHSAEDVFNVLRQGDRRVTPALMDVVLQVLDVVNVMFNDIRSGEDPVPADQELLHRLHAFAAPESEDEAVVEAEAVAEAGPLELEVAAMLEPEPPSAPPPAAGGGSDLITDDEFEALLDSLHGAAPAATSAGTAQPASGEITEEEFEALLDQLHGKPPALGGNAEPIAQVPRDAKATETASAAPVSSASASDEISEDEFERLLDDLHGKGKFDPASVAPAVASPPPPPPQSADADTKKTGGDEINEDEFEALLDELHGRGKFSGLPPSNGAAVEPPAAKPAASPAPPPPAAPKPAPKPVPAASPKAAEPDDDGARGGSKQHAVAETTVRVDTQRLDEIMNLVGELVLVRNRLQTLQATLNDEQTSKAVENLDVVTADLQLSVMKTRMQPIKKVFGRFPRVVRDLARSLKKEVNLELRGEETDLDKNLVEALADPLVHLVRNAVDHGIEMPEEREEAGKRREGTVILTASQEGNHIQLTIEDDGKGMSADVLRRKAVEKGLMDEEAAARMDNRECFNLIFMPGFSTKTEISDISGRGVGMDVVKTRIVQMNGTVEVESAPGVGSRIIIKLPLTLAIMPTLMVKLSRQAFALPLASVVEILDLDLTKTNVVDGQLVVIVRERALPLFYLGEWLVQQYSVSREEKGGRGHVVVVNAGGRHVGFVVDHLIGQEEVVIKALGAKLQGVPGLAGATITGDGMIALILDVPGLINHYVA</sequence>
<dbReference type="Pfam" id="PF01627">
    <property type="entry name" value="Hpt"/>
    <property type="match status" value="1"/>
</dbReference>
<dbReference type="CDD" id="cd00088">
    <property type="entry name" value="HPT"/>
    <property type="match status" value="1"/>
</dbReference>
<accession>A0A8D4VS17</accession>
<keyword evidence="6" id="KW-0418">Kinase</keyword>
<protein>
    <recommendedName>
        <fullName evidence="3">Chemotaxis protein CheA</fullName>
        <ecNumber evidence="2">2.7.13.3</ecNumber>
    </recommendedName>
</protein>
<dbReference type="InterPro" id="IPR003594">
    <property type="entry name" value="HATPase_dom"/>
</dbReference>
<dbReference type="PROSITE" id="PS50109">
    <property type="entry name" value="HIS_KIN"/>
    <property type="match status" value="1"/>
</dbReference>
<dbReference type="PROSITE" id="PS50894">
    <property type="entry name" value="HPT"/>
    <property type="match status" value="1"/>
</dbReference>
<feature type="domain" description="HPt" evidence="12">
    <location>
        <begin position="2"/>
        <end position="106"/>
    </location>
</feature>
<dbReference type="PANTHER" id="PTHR43395:SF1">
    <property type="entry name" value="CHEMOTAXIS PROTEIN CHEA"/>
    <property type="match status" value="1"/>
</dbReference>
<keyword evidence="5" id="KW-0808">Transferase</keyword>
<dbReference type="InterPro" id="IPR008207">
    <property type="entry name" value="Sig_transdc_His_kin_Hpt_dom"/>
</dbReference>
<feature type="compositionally biased region" description="Pro residues" evidence="9">
    <location>
        <begin position="349"/>
        <end position="367"/>
    </location>
</feature>
<evidence type="ECO:0000256" key="7">
    <source>
        <dbReference type="ARBA" id="ARBA00035100"/>
    </source>
</evidence>
<evidence type="ECO:0000259" key="11">
    <source>
        <dbReference type="PROSITE" id="PS50851"/>
    </source>
</evidence>
<feature type="region of interest" description="Disordered" evidence="9">
    <location>
        <begin position="238"/>
        <end position="308"/>
    </location>
</feature>
<evidence type="ECO:0000256" key="1">
    <source>
        <dbReference type="ARBA" id="ARBA00000085"/>
    </source>
</evidence>
<evidence type="ECO:0000259" key="12">
    <source>
        <dbReference type="PROSITE" id="PS50894"/>
    </source>
</evidence>
<dbReference type="SMART" id="SM00387">
    <property type="entry name" value="HATPase_c"/>
    <property type="match status" value="1"/>
</dbReference>
<dbReference type="PANTHER" id="PTHR43395">
    <property type="entry name" value="SENSOR HISTIDINE KINASE CHEA"/>
    <property type="match status" value="1"/>
</dbReference>
<comment type="catalytic activity">
    <reaction evidence="1">
        <text>ATP + protein L-histidine = ADP + protein N-phospho-L-histidine.</text>
        <dbReference type="EC" id="2.7.13.3"/>
    </reaction>
</comment>
<dbReference type="Pfam" id="PF02895">
    <property type="entry name" value="H-kinase_dim"/>
    <property type="match status" value="1"/>
</dbReference>
<evidence type="ECO:0000256" key="5">
    <source>
        <dbReference type="ARBA" id="ARBA00022679"/>
    </source>
</evidence>
<proteinExistence type="predicted"/>
<dbReference type="EC" id="2.7.13.3" evidence="2"/>
<dbReference type="InterPro" id="IPR051315">
    <property type="entry name" value="Bact_Chemotaxis_CheA"/>
</dbReference>
<dbReference type="Pfam" id="PF01584">
    <property type="entry name" value="CheW"/>
    <property type="match status" value="1"/>
</dbReference>
<dbReference type="AlphaFoldDB" id="A0A8D4VS17"/>
<comment type="function">
    <text evidence="7">Involved in the transmission of sensory signals from the chemoreceptors to the flagellar motors. CheA is autophosphorylated; it can transfer its phosphate group to either CheB or CheY.</text>
</comment>
<evidence type="ECO:0000259" key="10">
    <source>
        <dbReference type="PROSITE" id="PS50109"/>
    </source>
</evidence>
<dbReference type="FunFam" id="3.30.565.10:FF:000016">
    <property type="entry name" value="Chemotaxis protein CheA, putative"/>
    <property type="match status" value="1"/>
</dbReference>
<evidence type="ECO:0000313" key="14">
    <source>
        <dbReference type="Proteomes" id="UP000824988"/>
    </source>
</evidence>
<dbReference type="Proteomes" id="UP000824988">
    <property type="component" value="Chromosome"/>
</dbReference>
<evidence type="ECO:0000256" key="8">
    <source>
        <dbReference type="PROSITE-ProRule" id="PRU00110"/>
    </source>
</evidence>
<dbReference type="SMART" id="SM01231">
    <property type="entry name" value="H-kinase_dim"/>
    <property type="match status" value="1"/>
</dbReference>
<evidence type="ECO:0000256" key="3">
    <source>
        <dbReference type="ARBA" id="ARBA00021495"/>
    </source>
</evidence>
<dbReference type="CDD" id="cd00731">
    <property type="entry name" value="CheA_reg"/>
    <property type="match status" value="1"/>
</dbReference>
<dbReference type="SMART" id="SM00260">
    <property type="entry name" value="CheW"/>
    <property type="match status" value="1"/>
</dbReference>
<evidence type="ECO:0000313" key="13">
    <source>
        <dbReference type="EMBL" id="BBL71494.1"/>
    </source>
</evidence>
<feature type="modified residue" description="Phosphohistidine" evidence="8">
    <location>
        <position position="49"/>
    </location>
</feature>
<keyword evidence="14" id="KW-1185">Reference proteome</keyword>